<evidence type="ECO:0000313" key="2">
    <source>
        <dbReference type="EMBL" id="MCF4122887.1"/>
    </source>
</evidence>
<comment type="caution">
    <text evidence="2">The sequence shown here is derived from an EMBL/GenBank/DDBJ whole genome shotgun (WGS) entry which is preliminary data.</text>
</comment>
<protein>
    <submittedName>
        <fullName evidence="2">DUF4233 domain-containing protein</fullName>
    </submittedName>
</protein>
<feature type="transmembrane region" description="Helical" evidence="1">
    <location>
        <begin position="20"/>
        <end position="39"/>
    </location>
</feature>
<sequence>MSKDRPVPGDRIKPKPSALVQFTSTVLACEAFLVLFVALSAFGLRGSPFGRGPVQTDSAALIWGVGGGIALLLLVLSRLTKRPAGIVGGTIAQVVVVATGLVVPLAFVVNIVFAVLWVMALRLGIRVDRERAAYDAEHPDTAPNLDAS</sequence>
<dbReference type="Proteomes" id="UP001165405">
    <property type="component" value="Unassembled WGS sequence"/>
</dbReference>
<dbReference type="RefSeq" id="WP_236090680.1">
    <property type="nucleotide sequence ID" value="NZ_JAKGSG010000050.1"/>
</dbReference>
<feature type="transmembrane region" description="Helical" evidence="1">
    <location>
        <begin position="91"/>
        <end position="121"/>
    </location>
</feature>
<keyword evidence="1" id="KW-0472">Membrane</keyword>
<name>A0AA41QGU2_9MICO</name>
<dbReference type="EMBL" id="JAKGSG010000050">
    <property type="protein sequence ID" value="MCF4122887.1"/>
    <property type="molecule type" value="Genomic_DNA"/>
</dbReference>
<organism evidence="2 3">
    <name type="scientific">Antribacter soli</name>
    <dbReference type="NCBI Taxonomy" id="2910976"/>
    <lineage>
        <taxon>Bacteria</taxon>
        <taxon>Bacillati</taxon>
        <taxon>Actinomycetota</taxon>
        <taxon>Actinomycetes</taxon>
        <taxon>Micrococcales</taxon>
        <taxon>Promicromonosporaceae</taxon>
        <taxon>Antribacter</taxon>
    </lineage>
</organism>
<proteinExistence type="predicted"/>
<evidence type="ECO:0000313" key="3">
    <source>
        <dbReference type="Proteomes" id="UP001165405"/>
    </source>
</evidence>
<reference evidence="2" key="1">
    <citation type="submission" date="2022-01" db="EMBL/GenBank/DDBJ databases">
        <title>Antribacter sp. nov., isolated from Guizhou of China.</title>
        <authorList>
            <person name="Chengliang C."/>
            <person name="Ya Z."/>
        </authorList>
    </citation>
    <scope>NUCLEOTIDE SEQUENCE</scope>
    <source>
        <strain evidence="2">KLBMP 9083</strain>
    </source>
</reference>
<gene>
    <name evidence="2" type="ORF">L1785_18070</name>
</gene>
<dbReference type="PROSITE" id="PS51257">
    <property type="entry name" value="PROKAR_LIPOPROTEIN"/>
    <property type="match status" value="1"/>
</dbReference>
<evidence type="ECO:0000256" key="1">
    <source>
        <dbReference type="SAM" id="Phobius"/>
    </source>
</evidence>
<keyword evidence="3" id="KW-1185">Reference proteome</keyword>
<feature type="transmembrane region" description="Helical" evidence="1">
    <location>
        <begin position="60"/>
        <end position="79"/>
    </location>
</feature>
<accession>A0AA41QGU2</accession>
<keyword evidence="1" id="KW-1133">Transmembrane helix</keyword>
<dbReference type="InterPro" id="IPR025327">
    <property type="entry name" value="DUF4233"/>
</dbReference>
<keyword evidence="1" id="KW-0812">Transmembrane</keyword>
<dbReference type="Pfam" id="PF14017">
    <property type="entry name" value="DUF4233"/>
    <property type="match status" value="1"/>
</dbReference>
<dbReference type="AlphaFoldDB" id="A0AA41QGU2"/>